<accession>A0ABD1XP15</accession>
<dbReference type="GO" id="GO:0046872">
    <property type="term" value="F:metal ion binding"/>
    <property type="evidence" value="ECO:0007669"/>
    <property type="project" value="UniProtKB-KW"/>
</dbReference>
<dbReference type="EMBL" id="JBHFFA010000008">
    <property type="protein sequence ID" value="KAL2610704.1"/>
    <property type="molecule type" value="Genomic_DNA"/>
</dbReference>
<sequence length="271" mass="29151">MVVGMAELSKQNDDPPTLKARLLSGEKLYGAFSSTFSTVVAEILGWAGYDFVVVDMEHGAGNSFAALPILQALAATGTPAVLRLPWNDPVLVKKALDLGPAGVMFPAIENAEEARHAVAACRYPPLGIRGAANSIVRASRYGLNSSYLARCDKDLLIMCQIESEGAVNRIPEIVEVEGVDCIQMGPRDLRASIGLLREPDDPRPLQLLKRAEKAVLSSGKKILLAGMSNPESSPTELFDRGYHLVSGFVDVALIRDAAVADLEKYKPTQHI</sequence>
<comment type="similarity">
    <text evidence="1">Belongs to the HpcH/HpaI aldolase family.</text>
</comment>
<proteinExistence type="inferred from homology"/>
<dbReference type="InterPro" id="IPR040442">
    <property type="entry name" value="Pyrv_kinase-like_dom_sf"/>
</dbReference>
<evidence type="ECO:0000259" key="4">
    <source>
        <dbReference type="Pfam" id="PF03328"/>
    </source>
</evidence>
<dbReference type="InterPro" id="IPR015813">
    <property type="entry name" value="Pyrv/PenolPyrv_kinase-like_dom"/>
</dbReference>
<keyword evidence="6" id="KW-1185">Reference proteome</keyword>
<dbReference type="Pfam" id="PF03328">
    <property type="entry name" value="HpcH_HpaI"/>
    <property type="match status" value="1"/>
</dbReference>
<dbReference type="Gene3D" id="3.20.20.60">
    <property type="entry name" value="Phosphoenolpyruvate-binding domains"/>
    <property type="match status" value="1"/>
</dbReference>
<evidence type="ECO:0000313" key="6">
    <source>
        <dbReference type="Proteomes" id="UP001605036"/>
    </source>
</evidence>
<dbReference type="InterPro" id="IPR005000">
    <property type="entry name" value="Aldolase/citrate-lyase_domain"/>
</dbReference>
<evidence type="ECO:0000256" key="1">
    <source>
        <dbReference type="ARBA" id="ARBA00005568"/>
    </source>
</evidence>
<gene>
    <name evidence="5" type="ORF">R1flu_029277</name>
</gene>
<dbReference type="PANTHER" id="PTHR30502:SF0">
    <property type="entry name" value="PHOSPHOENOLPYRUVATE CARBOXYLASE FAMILY PROTEIN"/>
    <property type="match status" value="1"/>
</dbReference>
<evidence type="ECO:0000256" key="3">
    <source>
        <dbReference type="ARBA" id="ARBA00023239"/>
    </source>
</evidence>
<evidence type="ECO:0000256" key="2">
    <source>
        <dbReference type="ARBA" id="ARBA00022723"/>
    </source>
</evidence>
<feature type="domain" description="HpcH/HpaI aldolase/citrate lyase" evidence="4">
    <location>
        <begin position="30"/>
        <end position="255"/>
    </location>
</feature>
<dbReference type="SUPFAM" id="SSF51621">
    <property type="entry name" value="Phosphoenolpyruvate/pyruvate domain"/>
    <property type="match status" value="1"/>
</dbReference>
<evidence type="ECO:0000313" key="5">
    <source>
        <dbReference type="EMBL" id="KAL2610704.1"/>
    </source>
</evidence>
<name>A0ABD1XP15_9MARC</name>
<comment type="caution">
    <text evidence="5">The sequence shown here is derived from an EMBL/GenBank/DDBJ whole genome shotgun (WGS) entry which is preliminary data.</text>
</comment>
<dbReference type="InterPro" id="IPR050251">
    <property type="entry name" value="HpcH-HpaI_aldolase"/>
</dbReference>
<reference evidence="5 6" key="1">
    <citation type="submission" date="2024-09" db="EMBL/GenBank/DDBJ databases">
        <title>Chromosome-scale assembly of Riccia fluitans.</title>
        <authorList>
            <person name="Paukszto L."/>
            <person name="Sawicki J."/>
            <person name="Karawczyk K."/>
            <person name="Piernik-Szablinska J."/>
            <person name="Szczecinska M."/>
            <person name="Mazdziarz M."/>
        </authorList>
    </citation>
    <scope>NUCLEOTIDE SEQUENCE [LARGE SCALE GENOMIC DNA]</scope>
    <source>
        <strain evidence="5">Rf_01</strain>
        <tissue evidence="5">Aerial parts of the thallus</tissue>
    </source>
</reference>
<keyword evidence="2" id="KW-0479">Metal-binding</keyword>
<organism evidence="5 6">
    <name type="scientific">Riccia fluitans</name>
    <dbReference type="NCBI Taxonomy" id="41844"/>
    <lineage>
        <taxon>Eukaryota</taxon>
        <taxon>Viridiplantae</taxon>
        <taxon>Streptophyta</taxon>
        <taxon>Embryophyta</taxon>
        <taxon>Marchantiophyta</taxon>
        <taxon>Marchantiopsida</taxon>
        <taxon>Marchantiidae</taxon>
        <taxon>Marchantiales</taxon>
        <taxon>Ricciaceae</taxon>
        <taxon>Riccia</taxon>
    </lineage>
</organism>
<dbReference type="AlphaFoldDB" id="A0ABD1XP15"/>
<dbReference type="PANTHER" id="PTHR30502">
    <property type="entry name" value="2-KETO-3-DEOXY-L-RHAMNONATE ALDOLASE"/>
    <property type="match status" value="1"/>
</dbReference>
<keyword evidence="3" id="KW-0456">Lyase</keyword>
<dbReference type="Proteomes" id="UP001605036">
    <property type="component" value="Unassembled WGS sequence"/>
</dbReference>
<protein>
    <recommendedName>
        <fullName evidence="4">HpcH/HpaI aldolase/citrate lyase domain-containing protein</fullName>
    </recommendedName>
</protein>
<dbReference type="GO" id="GO:0016829">
    <property type="term" value="F:lyase activity"/>
    <property type="evidence" value="ECO:0007669"/>
    <property type="project" value="UniProtKB-KW"/>
</dbReference>